<evidence type="ECO:0000313" key="1">
    <source>
        <dbReference type="EMBL" id="PHN07808.1"/>
    </source>
</evidence>
<dbReference type="OrthoDB" id="1043330at2"/>
<keyword evidence="2" id="KW-1185">Reference proteome</keyword>
<evidence type="ECO:0000313" key="2">
    <source>
        <dbReference type="Proteomes" id="UP000223913"/>
    </source>
</evidence>
<dbReference type="AlphaFoldDB" id="A0A2D0NHA4"/>
<name>A0A2D0NHA4_FLAN2</name>
<dbReference type="Pfam" id="PF11655">
    <property type="entry name" value="DUF2589"/>
    <property type="match status" value="2"/>
</dbReference>
<gene>
    <name evidence="1" type="ORF">CRP01_04615</name>
</gene>
<proteinExistence type="predicted"/>
<dbReference type="Proteomes" id="UP000223913">
    <property type="component" value="Unassembled WGS sequence"/>
</dbReference>
<dbReference type="EMBL" id="PDUD01000005">
    <property type="protein sequence ID" value="PHN07808.1"/>
    <property type="molecule type" value="Genomic_DNA"/>
</dbReference>
<sequence>MALSNYNPGQELASTNLASIIGGSLSAIVDAQAKAALSTVDFIKSVGFTKDVVDEDTGEVIEQGKLVYVNFQYPKMVKPYEPGVKGKIKSIAVKSGGKDYKVSDILIVDGIEVTVTEINASGSITKISFSKEGSGYENETNVGAAGGGGTGATFDIAVQDIDAIPAEFQKTYLSVPLIGLITTPHIRVEEGEVAFNVNISSVEHAEVGTNFNLRASFSRQNTNTNNNYALAGNSLNYNKNTSSVNFKSSIAYQRTSRQGHKIDKTYHMGVKIKVIQDEMPEGMGKLLDILEDAIISTPTENQY</sequence>
<accession>A0A2D0NHA4</accession>
<evidence type="ECO:0008006" key="3">
    <source>
        <dbReference type="Google" id="ProtNLM"/>
    </source>
</evidence>
<organism evidence="1 2">
    <name type="scientific">Flavilitoribacter nigricans (strain ATCC 23147 / DSM 23189 / NBRC 102662 / NCIMB 1420 / SS-2)</name>
    <name type="common">Lewinella nigricans</name>
    <dbReference type="NCBI Taxonomy" id="1122177"/>
    <lineage>
        <taxon>Bacteria</taxon>
        <taxon>Pseudomonadati</taxon>
        <taxon>Bacteroidota</taxon>
        <taxon>Saprospiria</taxon>
        <taxon>Saprospirales</taxon>
        <taxon>Lewinellaceae</taxon>
        <taxon>Flavilitoribacter</taxon>
    </lineage>
</organism>
<protein>
    <recommendedName>
        <fullName evidence="3">DUF2589 domain-containing protein</fullName>
    </recommendedName>
</protein>
<dbReference type="RefSeq" id="WP_099148840.1">
    <property type="nucleotide sequence ID" value="NZ_PDUD01000005.1"/>
</dbReference>
<dbReference type="InterPro" id="IPR024510">
    <property type="entry name" value="DUF2589"/>
</dbReference>
<comment type="caution">
    <text evidence="1">The sequence shown here is derived from an EMBL/GenBank/DDBJ whole genome shotgun (WGS) entry which is preliminary data.</text>
</comment>
<reference evidence="1 2" key="1">
    <citation type="submission" date="2017-10" db="EMBL/GenBank/DDBJ databases">
        <title>The draft genome sequence of Lewinella nigricans NBRC 102662.</title>
        <authorList>
            <person name="Wang K."/>
        </authorList>
    </citation>
    <scope>NUCLEOTIDE SEQUENCE [LARGE SCALE GENOMIC DNA]</scope>
    <source>
        <strain evidence="1 2">NBRC 102662</strain>
    </source>
</reference>